<dbReference type="InterPro" id="IPR029056">
    <property type="entry name" value="Ribokinase-like"/>
</dbReference>
<feature type="binding site" evidence="18">
    <location>
        <position position="130"/>
    </location>
    <ligand>
        <name>K(+)</name>
        <dbReference type="ChEBI" id="CHEBI:29103"/>
    </ligand>
</feature>
<evidence type="ECO:0000256" key="3">
    <source>
        <dbReference type="ARBA" id="ARBA00006001"/>
    </source>
</evidence>
<dbReference type="NCBIfam" id="TIGR00197">
    <property type="entry name" value="yjeF_nterm"/>
    <property type="match status" value="1"/>
</dbReference>
<evidence type="ECO:0000256" key="7">
    <source>
        <dbReference type="ARBA" id="ARBA00022840"/>
    </source>
</evidence>
<comment type="catalytic activity">
    <reaction evidence="15 17 19">
        <text>(6S)-NADHX + ADP = AMP + phosphate + NADH + H(+)</text>
        <dbReference type="Rhea" id="RHEA:32223"/>
        <dbReference type="ChEBI" id="CHEBI:15378"/>
        <dbReference type="ChEBI" id="CHEBI:43474"/>
        <dbReference type="ChEBI" id="CHEBI:57945"/>
        <dbReference type="ChEBI" id="CHEBI:64074"/>
        <dbReference type="ChEBI" id="CHEBI:456215"/>
        <dbReference type="ChEBI" id="CHEBI:456216"/>
        <dbReference type="EC" id="4.2.1.136"/>
    </reaction>
</comment>
<comment type="cofactor">
    <cofactor evidence="17">
        <name>Mg(2+)</name>
        <dbReference type="ChEBI" id="CHEBI:18420"/>
    </cofactor>
</comment>
<dbReference type="Pfam" id="PF01256">
    <property type="entry name" value="Carb_kinase"/>
    <property type="match status" value="1"/>
</dbReference>
<evidence type="ECO:0000256" key="6">
    <source>
        <dbReference type="ARBA" id="ARBA00022741"/>
    </source>
</evidence>
<evidence type="ECO:0000313" key="23">
    <source>
        <dbReference type="Proteomes" id="UP001467690"/>
    </source>
</evidence>
<feature type="domain" description="YjeF C-terminal" evidence="20">
    <location>
        <begin position="230"/>
        <end position="497"/>
    </location>
</feature>
<dbReference type="PANTHER" id="PTHR12592:SF0">
    <property type="entry name" value="ATP-DEPENDENT (S)-NAD(P)H-HYDRATE DEHYDRATASE"/>
    <property type="match status" value="1"/>
</dbReference>
<dbReference type="Pfam" id="PF03853">
    <property type="entry name" value="YjeF_N"/>
    <property type="match status" value="1"/>
</dbReference>
<dbReference type="InterPro" id="IPR000631">
    <property type="entry name" value="CARKD"/>
</dbReference>
<evidence type="ECO:0000256" key="5">
    <source>
        <dbReference type="ARBA" id="ARBA00022723"/>
    </source>
</evidence>
<evidence type="ECO:0000256" key="9">
    <source>
        <dbReference type="ARBA" id="ARBA00022958"/>
    </source>
</evidence>
<dbReference type="EC" id="4.2.1.136" evidence="19"/>
<protein>
    <recommendedName>
        <fullName evidence="19">Bifunctional NAD(P)H-hydrate repair enzyme</fullName>
    </recommendedName>
    <alternativeName>
        <fullName evidence="19">Nicotinamide nucleotide repair protein</fullName>
    </alternativeName>
    <domain>
        <recommendedName>
            <fullName evidence="19">ADP-dependent (S)-NAD(P)H-hydrate dehydratase</fullName>
            <ecNumber evidence="19">4.2.1.136</ecNumber>
        </recommendedName>
        <alternativeName>
            <fullName evidence="19">ADP-dependent NAD(P)HX dehydratase</fullName>
        </alternativeName>
    </domain>
    <domain>
        <recommendedName>
            <fullName evidence="19">NAD(P)H-hydrate epimerase</fullName>
            <ecNumber evidence="19">5.1.99.6</ecNumber>
        </recommendedName>
    </domain>
</protein>
<dbReference type="InterPro" id="IPR030677">
    <property type="entry name" value="Nnr"/>
</dbReference>
<feature type="binding site" evidence="18">
    <location>
        <position position="163"/>
    </location>
    <ligand>
        <name>(6S)-NADPHX</name>
        <dbReference type="ChEBI" id="CHEBI:64076"/>
    </ligand>
</feature>
<dbReference type="InterPro" id="IPR004443">
    <property type="entry name" value="YjeF_N_dom"/>
</dbReference>
<comment type="caution">
    <text evidence="18">Lacks conserved residue(s) required for the propagation of feature annotation.</text>
</comment>
<evidence type="ECO:0000256" key="8">
    <source>
        <dbReference type="ARBA" id="ARBA00022857"/>
    </source>
</evidence>
<dbReference type="PIRSF" id="PIRSF017184">
    <property type="entry name" value="Nnr"/>
    <property type="match status" value="1"/>
</dbReference>
<feature type="binding site" evidence="18">
    <location>
        <position position="166"/>
    </location>
    <ligand>
        <name>K(+)</name>
        <dbReference type="ChEBI" id="CHEBI:29103"/>
    </ligand>
</feature>
<evidence type="ECO:0000256" key="17">
    <source>
        <dbReference type="HAMAP-Rule" id="MF_01965"/>
    </source>
</evidence>
<dbReference type="PROSITE" id="PS51383">
    <property type="entry name" value="YJEF_C_3"/>
    <property type="match status" value="1"/>
</dbReference>
<keyword evidence="7 17" id="KW-0067">ATP-binding</keyword>
<evidence type="ECO:0000259" key="21">
    <source>
        <dbReference type="PROSITE" id="PS51385"/>
    </source>
</evidence>
<keyword evidence="8 17" id="KW-0521">NADP</keyword>
<comment type="similarity">
    <text evidence="3 19">In the N-terminal section; belongs to the NnrE/AIBP family.</text>
</comment>
<evidence type="ECO:0000256" key="15">
    <source>
        <dbReference type="ARBA" id="ARBA00048238"/>
    </source>
</evidence>
<dbReference type="EC" id="5.1.99.6" evidence="19"/>
<feature type="binding site" evidence="17">
    <location>
        <position position="265"/>
    </location>
    <ligand>
        <name>(6S)-NADPHX</name>
        <dbReference type="ChEBI" id="CHEBI:64076"/>
    </ligand>
</feature>
<evidence type="ECO:0000256" key="18">
    <source>
        <dbReference type="HAMAP-Rule" id="MF_01966"/>
    </source>
</evidence>
<dbReference type="InterPro" id="IPR036652">
    <property type="entry name" value="YjeF_N_dom_sf"/>
</dbReference>
<dbReference type="PANTHER" id="PTHR12592">
    <property type="entry name" value="ATP-DEPENDENT (S)-NAD(P)H-HYDRATE DEHYDRATASE FAMILY MEMBER"/>
    <property type="match status" value="1"/>
</dbReference>
<comment type="cofactor">
    <cofactor evidence="18 19">
        <name>K(+)</name>
        <dbReference type="ChEBI" id="CHEBI:29103"/>
    </cofactor>
    <text evidence="18 19">Binds 1 potassium ion per subunit.</text>
</comment>
<feature type="binding site" evidence="17">
    <location>
        <position position="438"/>
    </location>
    <ligand>
        <name>AMP</name>
        <dbReference type="ChEBI" id="CHEBI:456215"/>
    </ligand>
</feature>
<reference evidence="22 23" key="1">
    <citation type="submission" date="2024-06" db="EMBL/GenBank/DDBJ databases">
        <authorList>
            <person name="Chen R.Y."/>
        </authorList>
    </citation>
    <scope>NUCLEOTIDE SEQUENCE [LARGE SCALE GENOMIC DNA]</scope>
    <source>
        <strain evidence="22 23">D2</strain>
    </source>
</reference>
<dbReference type="HAMAP" id="MF_01966">
    <property type="entry name" value="NADHX_epimerase"/>
    <property type="match status" value="1"/>
</dbReference>
<comment type="catalytic activity">
    <reaction evidence="16 17 19">
        <text>(6S)-NADPHX + ADP = AMP + phosphate + NADPH + H(+)</text>
        <dbReference type="Rhea" id="RHEA:32235"/>
        <dbReference type="ChEBI" id="CHEBI:15378"/>
        <dbReference type="ChEBI" id="CHEBI:43474"/>
        <dbReference type="ChEBI" id="CHEBI:57783"/>
        <dbReference type="ChEBI" id="CHEBI:64076"/>
        <dbReference type="ChEBI" id="CHEBI:456215"/>
        <dbReference type="ChEBI" id="CHEBI:456216"/>
        <dbReference type="EC" id="4.2.1.136"/>
    </reaction>
</comment>
<keyword evidence="9 18" id="KW-0630">Potassium</keyword>
<feature type="binding site" evidence="17">
    <location>
        <position position="373"/>
    </location>
    <ligand>
        <name>(6S)-NADPHX</name>
        <dbReference type="ChEBI" id="CHEBI:64076"/>
    </ligand>
</feature>
<accession>A0ABV1RM83</accession>
<keyword evidence="23" id="KW-1185">Reference proteome</keyword>
<organism evidence="22 23">
    <name type="scientific">Catenovulum sediminis</name>
    <dbReference type="NCBI Taxonomy" id="1740262"/>
    <lineage>
        <taxon>Bacteria</taxon>
        <taxon>Pseudomonadati</taxon>
        <taxon>Pseudomonadota</taxon>
        <taxon>Gammaproteobacteria</taxon>
        <taxon>Alteromonadales</taxon>
        <taxon>Alteromonadaceae</taxon>
        <taxon>Catenovulum</taxon>
    </lineage>
</organism>
<proteinExistence type="inferred from homology"/>
<dbReference type="Gene3D" id="3.40.1190.20">
    <property type="match status" value="1"/>
</dbReference>
<keyword evidence="6 17" id="KW-0547">Nucleotide-binding</keyword>
<dbReference type="Proteomes" id="UP001467690">
    <property type="component" value="Unassembled WGS sequence"/>
</dbReference>
<comment type="catalytic activity">
    <reaction evidence="1 18 19">
        <text>(6R)-NADHX = (6S)-NADHX</text>
        <dbReference type="Rhea" id="RHEA:32215"/>
        <dbReference type="ChEBI" id="CHEBI:64074"/>
        <dbReference type="ChEBI" id="CHEBI:64075"/>
        <dbReference type="EC" id="5.1.99.6"/>
    </reaction>
</comment>
<evidence type="ECO:0000256" key="10">
    <source>
        <dbReference type="ARBA" id="ARBA00023027"/>
    </source>
</evidence>
<keyword evidence="12 17" id="KW-0456">Lyase</keyword>
<evidence type="ECO:0000256" key="2">
    <source>
        <dbReference type="ARBA" id="ARBA00000909"/>
    </source>
</evidence>
<evidence type="ECO:0000256" key="11">
    <source>
        <dbReference type="ARBA" id="ARBA00023235"/>
    </source>
</evidence>
<dbReference type="SUPFAM" id="SSF53613">
    <property type="entry name" value="Ribokinase-like"/>
    <property type="match status" value="1"/>
</dbReference>
<dbReference type="Gene3D" id="3.40.50.10260">
    <property type="entry name" value="YjeF N-terminal domain"/>
    <property type="match status" value="1"/>
</dbReference>
<feature type="binding site" evidence="17">
    <location>
        <begin position="410"/>
        <end position="414"/>
    </location>
    <ligand>
        <name>AMP</name>
        <dbReference type="ChEBI" id="CHEBI:456215"/>
    </ligand>
</feature>
<comment type="similarity">
    <text evidence="17">Belongs to the NnrD/CARKD family.</text>
</comment>
<evidence type="ECO:0000256" key="16">
    <source>
        <dbReference type="ARBA" id="ARBA00049209"/>
    </source>
</evidence>
<comment type="subunit">
    <text evidence="17">Homotetramer.</text>
</comment>
<evidence type="ECO:0000259" key="20">
    <source>
        <dbReference type="PROSITE" id="PS51383"/>
    </source>
</evidence>
<name>A0ABV1RM83_9ALTE</name>
<keyword evidence="13" id="KW-0511">Multifunctional enzyme</keyword>
<feature type="binding site" evidence="18">
    <location>
        <begin position="134"/>
        <end position="140"/>
    </location>
    <ligand>
        <name>(6S)-NADPHX</name>
        <dbReference type="ChEBI" id="CHEBI:64076"/>
    </ligand>
</feature>
<comment type="catalytic activity">
    <reaction evidence="2 18 19">
        <text>(6R)-NADPHX = (6S)-NADPHX</text>
        <dbReference type="Rhea" id="RHEA:32227"/>
        <dbReference type="ChEBI" id="CHEBI:64076"/>
        <dbReference type="ChEBI" id="CHEBI:64077"/>
        <dbReference type="EC" id="5.1.99.6"/>
    </reaction>
</comment>
<comment type="caution">
    <text evidence="22">The sequence shown here is derived from an EMBL/GenBank/DDBJ whole genome shotgun (WGS) entry which is preliminary data.</text>
</comment>
<evidence type="ECO:0000313" key="22">
    <source>
        <dbReference type="EMBL" id="MER2493841.1"/>
    </source>
</evidence>
<gene>
    <name evidence="17" type="primary">nnrD</name>
    <name evidence="18" type="synonym">nnrE</name>
    <name evidence="22" type="ORF">ABS311_18350</name>
</gene>
<dbReference type="CDD" id="cd01171">
    <property type="entry name" value="YXKO-related"/>
    <property type="match status" value="1"/>
</dbReference>
<dbReference type="RefSeq" id="WP_350402893.1">
    <property type="nucleotide sequence ID" value="NZ_JBELOE010000270.1"/>
</dbReference>
<feature type="binding site" evidence="17">
    <location>
        <position position="439"/>
    </location>
    <ligand>
        <name>(6S)-NADPHX</name>
        <dbReference type="ChEBI" id="CHEBI:64076"/>
    </ligand>
</feature>
<evidence type="ECO:0000256" key="14">
    <source>
        <dbReference type="ARBA" id="ARBA00025153"/>
    </source>
</evidence>
<sequence length="500" mass="53348">MKLSSNRHLPRNLYTPEQVKNSEKWAAQQQGLSLFELMQKAGEAIFELIENCFFKEKTLCILLGKGNNAGDGFVVARLAHAAGWHVELATMPGCQSWSGEAQQALAQLPDRVHFKNAESCDFSSFSVIVDAVFGIGLNKIVKPEWSVIFDAVNQAGRLVISADVPSGLNAHTGDVMVNAIKATHTVTFIALKSGLFTADAGDYCGEIHFAPLDVAQHVEKANQAYFRLLQLSEQKFYFKPRARNSHKGQFGRLLCIGGDRGMSGAIRIAAEGALRAGAGTVSVITHPDNVVQVSQGRPELMVYGVNGVTTEAKTLMQQADAIVIGPGLGRSGWANGLMQIACELEQNKVVDADALHWLAEHAVKKNNWILTPHPGEAGVLLQQSSSHIQHDRYAAAQQIQARYGGVCILKGHGSLIASSLDTSVCQAGNPGMASGGMGDLLAGICGAFIAQGFAPTLAAELAVVVHAQAGDEAAKQGERGMIASDLMPFVRQCVNQAIES</sequence>
<feature type="binding site" evidence="17">
    <location>
        <position position="327"/>
    </location>
    <ligand>
        <name>(6S)-NADPHX</name>
        <dbReference type="ChEBI" id="CHEBI:64076"/>
    </ligand>
</feature>
<comment type="function">
    <text evidence="17">Catalyzes the dehydration of the S-form of NAD(P)HX at the expense of ADP, which is converted to AMP. Together with NAD(P)HX epimerase, which catalyzes the epimerization of the S- and R-forms, the enzyme allows the repair of both epimers of NAD(P)HX, a damaged form of NAD(P)H that is a result of enzymatic or heat-dependent hydration.</text>
</comment>
<comment type="similarity">
    <text evidence="4 19">In the C-terminal section; belongs to the NnrD/CARKD family.</text>
</comment>
<evidence type="ECO:0000256" key="19">
    <source>
        <dbReference type="PIRNR" id="PIRNR017184"/>
    </source>
</evidence>
<dbReference type="PROSITE" id="PS51385">
    <property type="entry name" value="YJEF_N"/>
    <property type="match status" value="1"/>
</dbReference>
<evidence type="ECO:0000256" key="4">
    <source>
        <dbReference type="ARBA" id="ARBA00009524"/>
    </source>
</evidence>
<dbReference type="SUPFAM" id="SSF64153">
    <property type="entry name" value="YjeF N-terminal domain-like"/>
    <property type="match status" value="1"/>
</dbReference>
<evidence type="ECO:0000256" key="12">
    <source>
        <dbReference type="ARBA" id="ARBA00023239"/>
    </source>
</evidence>
<keyword evidence="10 17" id="KW-0520">NAD</keyword>
<evidence type="ECO:0000256" key="13">
    <source>
        <dbReference type="ARBA" id="ARBA00023268"/>
    </source>
</evidence>
<evidence type="ECO:0000256" key="1">
    <source>
        <dbReference type="ARBA" id="ARBA00000013"/>
    </source>
</evidence>
<keyword evidence="11 18" id="KW-0413">Isomerase</keyword>
<feature type="domain" description="YjeF N-terminal" evidence="21">
    <location>
        <begin position="19"/>
        <end position="220"/>
    </location>
</feature>
<comment type="similarity">
    <text evidence="18">Belongs to the NnrE/AIBP family.</text>
</comment>
<comment type="function">
    <text evidence="18">Catalyzes the epimerization of the S- and R-forms of NAD(P)HX, a damaged form of NAD(P)H that is a result of enzymatic or heat-dependent hydration. This is a prerequisite for the S-specific NAD(P)H-hydrate dehydratase to allow the repair of both epimers of NAD(P)HX.</text>
</comment>
<keyword evidence="5 18" id="KW-0479">Metal-binding</keyword>
<dbReference type="NCBIfam" id="TIGR00196">
    <property type="entry name" value="yjeF_cterm"/>
    <property type="match status" value="1"/>
</dbReference>
<dbReference type="EMBL" id="JBELOE010000270">
    <property type="protein sequence ID" value="MER2493841.1"/>
    <property type="molecule type" value="Genomic_DNA"/>
</dbReference>
<comment type="function">
    <text evidence="14 19">Bifunctional enzyme that catalyzes the epimerization of the S- and R-forms of NAD(P)HX and the dehydration of the S-form of NAD(P)HX at the expense of ADP, which is converted to AMP. This allows the repair of both epimers of NAD(P)HX, a damaged form of NAD(P)H that is a result of enzymatic or heat-dependent hydration.</text>
</comment>
<dbReference type="HAMAP" id="MF_01965">
    <property type="entry name" value="NADHX_dehydratase"/>
    <property type="match status" value="1"/>
</dbReference>
<feature type="binding site" evidence="18">
    <location>
        <position position="68"/>
    </location>
    <ligand>
        <name>K(+)</name>
        <dbReference type="ChEBI" id="CHEBI:29103"/>
    </ligand>
</feature>